<reference evidence="1 2" key="1">
    <citation type="submission" date="2014-04" db="EMBL/GenBank/DDBJ databases">
        <title>Genome sequencing of Vibrio navarrensis strains.</title>
        <authorList>
            <person name="Gladney L.M."/>
            <person name="Katz L.S."/>
            <person name="Marino-Ramirez L."/>
            <person name="Jordan I.K."/>
        </authorList>
    </citation>
    <scope>NUCLEOTIDE SEQUENCE [LARGE SCALE GENOMIC DNA]</scope>
    <source>
        <strain evidence="1 2">ATCC 51183</strain>
    </source>
</reference>
<protein>
    <recommendedName>
        <fullName evidence="3">DUF1289 domain-containing protein</fullName>
    </recommendedName>
</protein>
<proteinExistence type="predicted"/>
<keyword evidence="2" id="KW-1185">Reference proteome</keyword>
<dbReference type="InterPro" id="IPR010710">
    <property type="entry name" value="DUF1289"/>
</dbReference>
<dbReference type="eggNOG" id="COG3313">
    <property type="taxonomic scope" value="Bacteria"/>
</dbReference>
<dbReference type="GeneID" id="43683587"/>
<gene>
    <name evidence="1" type="ORF">EA26_10400</name>
</gene>
<name>A0A099LTW0_9VIBR</name>
<dbReference type="Pfam" id="PF06945">
    <property type="entry name" value="DUF1289"/>
    <property type="match status" value="1"/>
</dbReference>
<evidence type="ECO:0000313" key="2">
    <source>
        <dbReference type="Proteomes" id="UP000029994"/>
    </source>
</evidence>
<sequence length="102" mass="11217">MKSACIGACKNNGGICQGCHRTMAEIVNWASSSDQQREHVLLQLAGQEATHQCSSCRQPSHCDISAGKSTCWCFDLEEREIATELQGKSCLCRRCLEKTPLV</sequence>
<accession>A0A099LTW0</accession>
<evidence type="ECO:0000313" key="1">
    <source>
        <dbReference type="EMBL" id="KGK11693.1"/>
    </source>
</evidence>
<dbReference type="Pfam" id="PF14375">
    <property type="entry name" value="Cys_rich_CWC"/>
    <property type="match status" value="1"/>
</dbReference>
<dbReference type="RefSeq" id="WP_039427252.1">
    <property type="nucleotide sequence ID" value="NZ_CP061844.1"/>
</dbReference>
<evidence type="ECO:0008006" key="3">
    <source>
        <dbReference type="Google" id="ProtNLM"/>
    </source>
</evidence>
<organism evidence="1 2">
    <name type="scientific">Vibrio navarrensis</name>
    <dbReference type="NCBI Taxonomy" id="29495"/>
    <lineage>
        <taxon>Bacteria</taxon>
        <taxon>Pseudomonadati</taxon>
        <taxon>Pseudomonadota</taxon>
        <taxon>Gammaproteobacteria</taxon>
        <taxon>Vibrionales</taxon>
        <taxon>Vibrionaceae</taxon>
        <taxon>Vibrio</taxon>
    </lineage>
</organism>
<comment type="caution">
    <text evidence="1">The sequence shown here is derived from an EMBL/GenBank/DDBJ whole genome shotgun (WGS) entry which is preliminary data.</text>
</comment>
<dbReference type="InterPro" id="IPR032720">
    <property type="entry name" value="Cys_rich_CWC"/>
</dbReference>
<dbReference type="AlphaFoldDB" id="A0A099LTW0"/>
<dbReference type="Proteomes" id="UP000029994">
    <property type="component" value="Unassembled WGS sequence"/>
</dbReference>
<dbReference type="EMBL" id="JMCG01000001">
    <property type="protein sequence ID" value="KGK11693.1"/>
    <property type="molecule type" value="Genomic_DNA"/>
</dbReference>